<dbReference type="SUPFAM" id="SSF53067">
    <property type="entry name" value="Actin-like ATPase domain"/>
    <property type="match status" value="1"/>
</dbReference>
<dbReference type="Gene3D" id="3.30.420.40">
    <property type="match status" value="2"/>
</dbReference>
<dbReference type="AlphaFoldDB" id="A0A235B9P5"/>
<gene>
    <name evidence="13" type="ORF">CHM34_04450</name>
</gene>
<keyword evidence="4" id="KW-0479">Metal-binding</keyword>
<evidence type="ECO:0000256" key="1">
    <source>
        <dbReference type="ARBA" id="ARBA00001946"/>
    </source>
</evidence>
<keyword evidence="6 13" id="KW-0418">Kinase</keyword>
<evidence type="ECO:0000256" key="8">
    <source>
        <dbReference type="ARBA" id="ARBA00022840"/>
    </source>
</evidence>
<keyword evidence="10" id="KW-0119">Carbohydrate metabolism</keyword>
<evidence type="ECO:0000256" key="2">
    <source>
        <dbReference type="ARBA" id="ARBA00006479"/>
    </source>
</evidence>
<comment type="cofactor">
    <cofactor evidence="1">
        <name>Mg(2+)</name>
        <dbReference type="ChEBI" id="CHEBI:18420"/>
    </cofactor>
</comment>
<proteinExistence type="inferred from homology"/>
<evidence type="ECO:0000256" key="5">
    <source>
        <dbReference type="ARBA" id="ARBA00022741"/>
    </source>
</evidence>
<comment type="similarity">
    <text evidence="2">Belongs to the ROK (NagC/XylR) family.</text>
</comment>
<dbReference type="InterPro" id="IPR049874">
    <property type="entry name" value="ROK_cs"/>
</dbReference>
<reference evidence="13 14" key="1">
    <citation type="submission" date="2017-07" db="EMBL/GenBank/DDBJ databases">
        <title>The genome sequence of Paludifilum halophilum highlights mechanisms for microbial adaptation to high salt environemnts.</title>
        <authorList>
            <person name="Belbahri L."/>
        </authorList>
    </citation>
    <scope>NUCLEOTIDE SEQUENCE [LARGE SCALE GENOMIC DNA]</scope>
    <source>
        <strain evidence="13 14">DSM 102817</strain>
    </source>
</reference>
<dbReference type="Proteomes" id="UP000215459">
    <property type="component" value="Unassembled WGS sequence"/>
</dbReference>
<sequence length="297" mass="32677">MLFGGIEAGGTKFVCAVGDEKKNAIKRTQIPTTIPEETLARVIRFFEGFELDAIGIGSFGPADVHPKSPTYGMLTTTPKTAWRNVPLMQRIHDRFRVPVGFQTDVNAAALGEAAFGAAQGLDSCLYITVGTGIGAGAVIHEKLLHGLSHPEMGHILVRRHPNDEYPGRCPYHQDCLEGLASGPAIEDRWGEKGVLLKEREEVWKLEGYYIAQALMQYILILSPQKVILGGGVMKQELIWVHIRQYLKELLNDYIDFPQLSSRMDDYIVPPQLGDDAGVKGALVLADQARQEAKGRGD</sequence>
<evidence type="ECO:0000256" key="10">
    <source>
        <dbReference type="ARBA" id="ARBA00023277"/>
    </source>
</evidence>
<dbReference type="PANTHER" id="PTHR42742">
    <property type="entry name" value="TRANSCRIPTIONAL REPRESSOR MPRA"/>
    <property type="match status" value="1"/>
</dbReference>
<evidence type="ECO:0000256" key="6">
    <source>
        <dbReference type="ARBA" id="ARBA00022777"/>
    </source>
</evidence>
<comment type="catalytic activity">
    <reaction evidence="12">
        <text>D-fructose + ATP = D-fructose 6-phosphate + ADP + H(+)</text>
        <dbReference type="Rhea" id="RHEA:16125"/>
        <dbReference type="ChEBI" id="CHEBI:15378"/>
        <dbReference type="ChEBI" id="CHEBI:30616"/>
        <dbReference type="ChEBI" id="CHEBI:37721"/>
        <dbReference type="ChEBI" id="CHEBI:61527"/>
        <dbReference type="ChEBI" id="CHEBI:456216"/>
        <dbReference type="EC" id="2.7.1.4"/>
    </reaction>
</comment>
<keyword evidence="8" id="KW-0067">ATP-binding</keyword>
<dbReference type="GO" id="GO:0046872">
    <property type="term" value="F:metal ion binding"/>
    <property type="evidence" value="ECO:0007669"/>
    <property type="project" value="UniProtKB-KW"/>
</dbReference>
<dbReference type="Pfam" id="PF00480">
    <property type="entry name" value="ROK"/>
    <property type="match status" value="1"/>
</dbReference>
<dbReference type="GO" id="GO:0005524">
    <property type="term" value="F:ATP binding"/>
    <property type="evidence" value="ECO:0007669"/>
    <property type="project" value="UniProtKB-KW"/>
</dbReference>
<dbReference type="FunFam" id="3.30.420.40:FF:000153">
    <property type="entry name" value="Putative fructokinase"/>
    <property type="match status" value="1"/>
</dbReference>
<dbReference type="RefSeq" id="WP_094263379.1">
    <property type="nucleotide sequence ID" value="NZ_NOWF01000002.1"/>
</dbReference>
<dbReference type="InterPro" id="IPR000600">
    <property type="entry name" value="ROK"/>
</dbReference>
<evidence type="ECO:0000256" key="11">
    <source>
        <dbReference type="ARBA" id="ARBA00038887"/>
    </source>
</evidence>
<evidence type="ECO:0000256" key="9">
    <source>
        <dbReference type="ARBA" id="ARBA00022842"/>
    </source>
</evidence>
<evidence type="ECO:0000256" key="3">
    <source>
        <dbReference type="ARBA" id="ARBA00022679"/>
    </source>
</evidence>
<dbReference type="EC" id="2.7.1.4" evidence="11"/>
<keyword evidence="5" id="KW-0547">Nucleotide-binding</keyword>
<keyword evidence="7" id="KW-0862">Zinc</keyword>
<dbReference type="OrthoDB" id="9783435at2"/>
<dbReference type="FunFam" id="3.30.420.40:FF:000136">
    <property type="entry name" value="Putative fructokinase"/>
    <property type="match status" value="1"/>
</dbReference>
<evidence type="ECO:0000313" key="13">
    <source>
        <dbReference type="EMBL" id="OYD09030.1"/>
    </source>
</evidence>
<dbReference type="InterPro" id="IPR043129">
    <property type="entry name" value="ATPase_NBD"/>
</dbReference>
<evidence type="ECO:0000256" key="12">
    <source>
        <dbReference type="ARBA" id="ARBA00048451"/>
    </source>
</evidence>
<keyword evidence="3" id="KW-0808">Transferase</keyword>
<keyword evidence="9" id="KW-0460">Magnesium</keyword>
<comment type="caution">
    <text evidence="13">The sequence shown here is derived from an EMBL/GenBank/DDBJ whole genome shotgun (WGS) entry which is preliminary data.</text>
</comment>
<evidence type="ECO:0000256" key="4">
    <source>
        <dbReference type="ARBA" id="ARBA00022723"/>
    </source>
</evidence>
<dbReference type="InterPro" id="IPR051804">
    <property type="entry name" value="Carb_Metab_Reg_Kinase/Isom"/>
</dbReference>
<protein>
    <recommendedName>
        <fullName evidence="11">fructokinase</fullName>
        <ecNumber evidence="11">2.7.1.4</ecNumber>
    </recommendedName>
</protein>
<evidence type="ECO:0000256" key="7">
    <source>
        <dbReference type="ARBA" id="ARBA00022833"/>
    </source>
</evidence>
<dbReference type="EMBL" id="NOWF01000002">
    <property type="protein sequence ID" value="OYD09030.1"/>
    <property type="molecule type" value="Genomic_DNA"/>
</dbReference>
<organism evidence="13 14">
    <name type="scientific">Paludifilum halophilum</name>
    <dbReference type="NCBI Taxonomy" id="1642702"/>
    <lineage>
        <taxon>Bacteria</taxon>
        <taxon>Bacillati</taxon>
        <taxon>Bacillota</taxon>
        <taxon>Bacilli</taxon>
        <taxon>Bacillales</taxon>
        <taxon>Thermoactinomycetaceae</taxon>
        <taxon>Paludifilum</taxon>
    </lineage>
</organism>
<name>A0A235B9P5_9BACL</name>
<dbReference type="PANTHER" id="PTHR42742:SF3">
    <property type="entry name" value="FRUCTOKINASE"/>
    <property type="match status" value="1"/>
</dbReference>
<dbReference type="PROSITE" id="PS01125">
    <property type="entry name" value="ROK"/>
    <property type="match status" value="1"/>
</dbReference>
<dbReference type="GO" id="GO:0008865">
    <property type="term" value="F:fructokinase activity"/>
    <property type="evidence" value="ECO:0007669"/>
    <property type="project" value="UniProtKB-EC"/>
</dbReference>
<dbReference type="CDD" id="cd24067">
    <property type="entry name" value="ASKHA_NBD_ROK_BsFRK-like"/>
    <property type="match status" value="1"/>
</dbReference>
<keyword evidence="14" id="KW-1185">Reference proteome</keyword>
<evidence type="ECO:0000313" key="14">
    <source>
        <dbReference type="Proteomes" id="UP000215459"/>
    </source>
</evidence>
<accession>A0A235B9P5</accession>